<proteinExistence type="predicted"/>
<organism evidence="2 3">
    <name type="scientific">Paramecium bursaria Chlorella virus FR483</name>
    <name type="common">PBCV-FR483</name>
    <dbReference type="NCBI Taxonomy" id="399781"/>
    <lineage>
        <taxon>Viruses</taxon>
        <taxon>Varidnaviria</taxon>
        <taxon>Bamfordvirae</taxon>
        <taxon>Nucleocytoviricota</taxon>
        <taxon>Megaviricetes</taxon>
        <taxon>Algavirales</taxon>
        <taxon>Phycodnaviridae</taxon>
        <taxon>Chlorovirus</taxon>
        <taxon>Chlorovirus conductrix</taxon>
        <taxon>Paramecium bursaria Chlorella virus A1</taxon>
    </lineage>
</organism>
<keyword evidence="1" id="KW-0812">Transmembrane</keyword>
<evidence type="ECO:0000256" key="1">
    <source>
        <dbReference type="SAM" id="Phobius"/>
    </source>
</evidence>
<dbReference type="Proteomes" id="UP000204095">
    <property type="component" value="Segment"/>
</dbReference>
<sequence length="67" mass="7976">MCSSFLVFMCFIFCFFLGHCSIIWLQLSLKYLTTFCINIMSFIFPPNLLQYIIPRSHASREYNTSYI</sequence>
<feature type="transmembrane region" description="Helical" evidence="1">
    <location>
        <begin position="31"/>
        <end position="53"/>
    </location>
</feature>
<evidence type="ECO:0000313" key="3">
    <source>
        <dbReference type="Proteomes" id="UP000204095"/>
    </source>
</evidence>
<gene>
    <name evidence="2" type="primary">n541R</name>
    <name evidence="2" type="ORF">FR483_n541R</name>
</gene>
<protein>
    <submittedName>
        <fullName evidence="2">Uncharacterized protein n541R</fullName>
    </submittedName>
</protein>
<evidence type="ECO:0000313" key="2">
    <source>
        <dbReference type="EMBL" id="ABT15826.1"/>
    </source>
</evidence>
<organismHost>
    <name type="scientific">Paramecium bursaria</name>
    <dbReference type="NCBI Taxonomy" id="74790"/>
</organismHost>
<reference evidence="2 3" key="1">
    <citation type="journal article" date="2007" name="Virology">
        <title>Sequence and annotation of the 314-kb MT325 and the 321-kb FR483 viruses that infect Chlorella Pbi.</title>
        <authorList>
            <person name="Fitzgerald L.A."/>
            <person name="Graves M.V."/>
            <person name="Li X."/>
            <person name="Feldblyum T."/>
            <person name="Hartigan J."/>
            <person name="Van Etten J.L."/>
        </authorList>
    </citation>
    <scope>NUCLEOTIDE SEQUENCE [LARGE SCALE GENOMIC DNA]</scope>
    <source>
        <strain evidence="2 3">FR483</strain>
    </source>
</reference>
<dbReference type="KEGG" id="vg:5470101"/>
<keyword evidence="1" id="KW-0472">Membrane</keyword>
<keyword evidence="1" id="KW-1133">Transmembrane helix</keyword>
<dbReference type="RefSeq" id="YP_001426173.1">
    <property type="nucleotide sequence ID" value="NC_008603.1"/>
</dbReference>
<feature type="transmembrane region" description="Helical" evidence="1">
    <location>
        <begin position="5"/>
        <end position="25"/>
    </location>
</feature>
<accession>A7J7P5</accession>
<dbReference type="GeneID" id="5470101"/>
<dbReference type="EMBL" id="DQ890022">
    <property type="protein sequence ID" value="ABT15826.1"/>
    <property type="molecule type" value="Genomic_DNA"/>
</dbReference>
<name>A7J7P5_PBCVF</name>